<feature type="transmembrane region" description="Helical" evidence="1">
    <location>
        <begin position="213"/>
        <end position="236"/>
    </location>
</feature>
<feature type="chain" id="PRO_5007583861" evidence="2">
    <location>
        <begin position="21"/>
        <end position="241"/>
    </location>
</feature>
<reference evidence="3 4" key="1">
    <citation type="journal article" date="2016" name="Nat. Commun.">
        <title>Genomes of cryptic chimpanzee Plasmodium species reveal key evolutionary events leading to human malaria.</title>
        <authorList>
            <person name="Sundararaman S.A."/>
            <person name="Plenderleith L.J."/>
            <person name="Liu W."/>
            <person name="Loy D.E."/>
            <person name="Learn G.H."/>
            <person name="Li Y."/>
            <person name="Shaw K.S."/>
            <person name="Ayouba A."/>
            <person name="Peeters M."/>
            <person name="Speede S."/>
            <person name="Shaw G.M."/>
            <person name="Bushman F.D."/>
            <person name="Brisson D."/>
            <person name="Rayner J.C."/>
            <person name="Sharp P.M."/>
            <person name="Hahn B.H."/>
        </authorList>
    </citation>
    <scope>NUCLEOTIDE SEQUENCE [LARGE SCALE GENOMIC DNA]</scope>
    <source>
        <strain evidence="3 4">SY75</strain>
    </source>
</reference>
<keyword evidence="1" id="KW-0812">Transmembrane</keyword>
<dbReference type="KEGG" id="pgab:PGSY75_0026300"/>
<keyword evidence="1" id="KW-0472">Membrane</keyword>
<evidence type="ECO:0000313" key="4">
    <source>
        <dbReference type="Proteomes" id="UP000076004"/>
    </source>
</evidence>
<evidence type="ECO:0000256" key="2">
    <source>
        <dbReference type="SAM" id="SignalP"/>
    </source>
</evidence>
<accession>A0A151L2N2</accession>
<sequence>MKLILSIIYIVLLLLHYDTFKKFCIKNNCQNIYTIITNSRSLAENDTFVLIDNQTPNNNLSTNSNDSNNETDEGLSFFNEILGKELIFLNSKWCESNKFDKIYTNIKKYKYDILNTDYKKVFTNENNVIYKYMKNIFEDKNVECKYFIGKINNSLDNLKNKVVYIFTNTDVFITTLYSITHKIINSIFSVITGGITSVVLTQLFYFLKGLWSVHPILSIFLLTITSLFIYMIAVIVQTLNS</sequence>
<dbReference type="VEuPathDB" id="PlasmoDB:PGSY75_0026300"/>
<evidence type="ECO:0000313" key="3">
    <source>
        <dbReference type="EMBL" id="KYN93223.1"/>
    </source>
</evidence>
<name>A0A151L2N2_9APIC</name>
<keyword evidence="1" id="KW-1133">Transmembrane helix</keyword>
<proteinExistence type="predicted"/>
<gene>
    <name evidence="3" type="ORF">PGSY75_0026300</name>
</gene>
<feature type="transmembrane region" description="Helical" evidence="1">
    <location>
        <begin position="187"/>
        <end position="207"/>
    </location>
</feature>
<dbReference type="Proteomes" id="UP000076004">
    <property type="component" value="Unassembled WGS sequence"/>
</dbReference>
<dbReference type="RefSeq" id="XP_018638819.1">
    <property type="nucleotide sequence ID" value="XM_018783405.1"/>
</dbReference>
<feature type="signal peptide" evidence="2">
    <location>
        <begin position="1"/>
        <end position="20"/>
    </location>
</feature>
<dbReference type="EMBL" id="LVLB01000276">
    <property type="protein sequence ID" value="KYN93223.1"/>
    <property type="molecule type" value="Genomic_DNA"/>
</dbReference>
<comment type="caution">
    <text evidence="3">The sequence shown here is derived from an EMBL/GenBank/DDBJ whole genome shotgun (WGS) entry which is preliminary data.</text>
</comment>
<dbReference type="GeneID" id="29773991"/>
<protein>
    <submittedName>
        <fullName evidence="3">Exported protein (Hyp13)</fullName>
    </submittedName>
</protein>
<dbReference type="AlphaFoldDB" id="A0A151L2N2"/>
<evidence type="ECO:0000256" key="1">
    <source>
        <dbReference type="SAM" id="Phobius"/>
    </source>
</evidence>
<keyword evidence="2" id="KW-0732">Signal</keyword>
<organism evidence="3 4">
    <name type="scientific">Plasmodium gaboni</name>
    <dbReference type="NCBI Taxonomy" id="647221"/>
    <lineage>
        <taxon>Eukaryota</taxon>
        <taxon>Sar</taxon>
        <taxon>Alveolata</taxon>
        <taxon>Apicomplexa</taxon>
        <taxon>Aconoidasida</taxon>
        <taxon>Haemosporida</taxon>
        <taxon>Plasmodiidae</taxon>
        <taxon>Plasmodium</taxon>
        <taxon>Plasmodium (Laverania)</taxon>
    </lineage>
</organism>